<dbReference type="AlphaFoldDB" id="A0A5M3ZBM9"/>
<organism evidence="1 2">
    <name type="scientific">Aspergillus terreus</name>
    <dbReference type="NCBI Taxonomy" id="33178"/>
    <lineage>
        <taxon>Eukaryota</taxon>
        <taxon>Fungi</taxon>
        <taxon>Dikarya</taxon>
        <taxon>Ascomycota</taxon>
        <taxon>Pezizomycotina</taxon>
        <taxon>Eurotiomycetes</taxon>
        <taxon>Eurotiomycetidae</taxon>
        <taxon>Eurotiales</taxon>
        <taxon>Aspergillaceae</taxon>
        <taxon>Aspergillus</taxon>
        <taxon>Aspergillus subgen. Circumdati</taxon>
    </lineage>
</organism>
<dbReference type="EMBL" id="BLJY01000012">
    <property type="protein sequence ID" value="GFF20591.1"/>
    <property type="molecule type" value="Genomic_DNA"/>
</dbReference>
<evidence type="ECO:0000313" key="1">
    <source>
        <dbReference type="EMBL" id="GFF20591.1"/>
    </source>
</evidence>
<comment type="caution">
    <text evidence="1">The sequence shown here is derived from an EMBL/GenBank/DDBJ whole genome shotgun (WGS) entry which is preliminary data.</text>
</comment>
<dbReference type="OrthoDB" id="194358at2759"/>
<evidence type="ECO:0000313" key="2">
    <source>
        <dbReference type="Proteomes" id="UP000452235"/>
    </source>
</evidence>
<sequence length="146" mass="16399">MDPVSLVGLAASLSTLTGVFASGIESLWGLAHKLKNAPEELKRIRSSLNTLQDLFARVESLLSAEEAKLPPSDMNWKDIAEQILRDLNAFDAFLEKCCPAVDDEQRKWQVKARVKKYLNDAAIAHWESVFTDHINKSTLFLMTLLQ</sequence>
<dbReference type="Proteomes" id="UP000452235">
    <property type="component" value="Unassembled WGS sequence"/>
</dbReference>
<proteinExistence type="predicted"/>
<reference evidence="1 2" key="1">
    <citation type="submission" date="2020-01" db="EMBL/GenBank/DDBJ databases">
        <title>Aspergillus terreus IFO 6365 whole genome shotgun sequence.</title>
        <authorList>
            <person name="Kanamasa S."/>
            <person name="Takahashi H."/>
        </authorList>
    </citation>
    <scope>NUCLEOTIDE SEQUENCE [LARGE SCALE GENOMIC DNA]</scope>
    <source>
        <strain evidence="1 2">IFO 6365</strain>
    </source>
</reference>
<name>A0A5M3ZBM9_ASPTE</name>
<gene>
    <name evidence="1" type="ORF">ATEIFO6365_0012034700</name>
</gene>
<keyword evidence="2" id="KW-1185">Reference proteome</keyword>
<accession>A0A5M3ZBM9</accession>
<protein>
    <submittedName>
        <fullName evidence="1">Uncharacterized protein</fullName>
    </submittedName>
</protein>